<keyword evidence="2" id="KW-1185">Reference proteome</keyword>
<evidence type="ECO:0000313" key="1">
    <source>
        <dbReference type="EMBL" id="MDT0555140.1"/>
    </source>
</evidence>
<accession>A0ABU2YAB9</accession>
<dbReference type="Pfam" id="PF10677">
    <property type="entry name" value="DUF2490"/>
    <property type="match status" value="1"/>
</dbReference>
<organism evidence="1 2">
    <name type="scientific">Patiriisocius hiemis</name>
    <dbReference type="NCBI Taxonomy" id="3075604"/>
    <lineage>
        <taxon>Bacteria</taxon>
        <taxon>Pseudomonadati</taxon>
        <taxon>Bacteroidota</taxon>
        <taxon>Flavobacteriia</taxon>
        <taxon>Flavobacteriales</taxon>
        <taxon>Flavobacteriaceae</taxon>
        <taxon>Patiriisocius</taxon>
    </lineage>
</organism>
<dbReference type="EMBL" id="JAVRHZ010000001">
    <property type="protein sequence ID" value="MDT0555140.1"/>
    <property type="molecule type" value="Genomic_DNA"/>
</dbReference>
<evidence type="ECO:0000313" key="2">
    <source>
        <dbReference type="Proteomes" id="UP001254488"/>
    </source>
</evidence>
<gene>
    <name evidence="1" type="ORF">RM538_03930</name>
</gene>
<proteinExistence type="predicted"/>
<protein>
    <submittedName>
        <fullName evidence="1">DUF2490 domain-containing protein</fullName>
    </submittedName>
</protein>
<name>A0ABU2YAB9_9FLAO</name>
<dbReference type="Proteomes" id="UP001254488">
    <property type="component" value="Unassembled WGS sequence"/>
</dbReference>
<comment type="caution">
    <text evidence="1">The sequence shown here is derived from an EMBL/GenBank/DDBJ whole genome shotgun (WGS) entry which is preliminary data.</text>
</comment>
<dbReference type="RefSeq" id="WP_311332088.1">
    <property type="nucleotide sequence ID" value="NZ_JAVRHZ010000001.1"/>
</dbReference>
<sequence>MSINKHLILGVLLCSTFSFFSQSNYQGGLLPSLNFNKNITEVWQLNFEIESRQQLAAGFFENPTELNYEYILTDFTAITSRKVGVNGGIGVGYLFRVSGDKIIQRSLQQYTFTRRLQGVRLGHRIRVDQTFENSKSPVFRARYRFGSEFSLNGQDVDPKEWYLKINNEYLGVFETAENDLEIRLVPVLGYVFTDTNKIEAGLDYRVSNFIDDVSSHRFWFAINWYLKLD</sequence>
<dbReference type="InterPro" id="IPR019619">
    <property type="entry name" value="DUF2490"/>
</dbReference>
<reference evidence="1 2" key="1">
    <citation type="submission" date="2023-09" db="EMBL/GenBank/DDBJ databases">
        <authorList>
            <person name="Rey-Velasco X."/>
        </authorList>
    </citation>
    <scope>NUCLEOTIDE SEQUENCE [LARGE SCALE GENOMIC DNA]</scope>
    <source>
        <strain evidence="1 2">W242</strain>
    </source>
</reference>